<evidence type="ECO:0000259" key="2">
    <source>
        <dbReference type="Pfam" id="PF03511"/>
    </source>
</evidence>
<dbReference type="Pfam" id="PF24783">
    <property type="entry name" value="FANCA_arcN"/>
    <property type="match status" value="1"/>
</dbReference>
<proteinExistence type="predicted"/>
<dbReference type="Pfam" id="PF03511">
    <property type="entry name" value="FANCA_CTD"/>
    <property type="match status" value="1"/>
</dbReference>
<feature type="domain" description="Fanconi anaemia group A protein arcN subdomain" evidence="5">
    <location>
        <begin position="739"/>
        <end position="972"/>
    </location>
</feature>
<evidence type="ECO:0000256" key="1">
    <source>
        <dbReference type="SAM" id="MobiDB-lite"/>
    </source>
</evidence>
<dbReference type="OrthoDB" id="2287188at2759"/>
<keyword evidence="6" id="KW-1185">Reference proteome</keyword>
<feature type="domain" description="Fanconi anaemia group A protein N-terminal" evidence="3">
    <location>
        <begin position="260"/>
        <end position="614"/>
    </location>
</feature>
<evidence type="ECO:0000259" key="3">
    <source>
        <dbReference type="Pfam" id="PF15865"/>
    </source>
</evidence>
<evidence type="ECO:0000259" key="4">
    <source>
        <dbReference type="Pfam" id="PF24781"/>
    </source>
</evidence>
<dbReference type="CTD" id="2175"/>
<evidence type="ECO:0000313" key="7">
    <source>
        <dbReference type="RefSeq" id="XP_035869451.1"/>
    </source>
</evidence>
<protein>
    <submittedName>
        <fullName evidence="7">Fanconi anemia group A protein</fullName>
    </submittedName>
</protein>
<dbReference type="GeneID" id="114490118"/>
<dbReference type="FunCoup" id="A0A7E6CRH0">
    <property type="interactions" value="1334"/>
</dbReference>
<feature type="region of interest" description="Disordered" evidence="1">
    <location>
        <begin position="11"/>
        <end position="77"/>
    </location>
</feature>
<dbReference type="RefSeq" id="XP_035869451.1">
    <property type="nucleotide sequence ID" value="XM_036013558.1"/>
</dbReference>
<sequence length="1546" mass="168663">MAAILGLAPAGVWSGSGQPMEPQRGPPANGTAARASSQWEGSAGRTQGAAAECRAHSMSGSSSRDGATDPGPLGRRRTWAELLVGRARRQKPGAERGQQIRAAAVQLLRRHLNLDQLLLEVRGPARAADGCVPAGRRVEGSRSVMTGEEPSGCRFQVGGPLPAKLRPSAWPDLGSDRGDPRTLIGSALQDQALRLGIPVAVLASQTVASGIVQVCRAHAEPSHRVLLDPEQRKKLSSLLEITGHLLEHSMFSRLSFCQELWKAQDALLLEAVWRLHKQNVVTLQELLESHEDTRAVVAWLFRNLRCLCEQSEESGPHSDIAGAMLSDVVQMLVLRGFQKSSGPGRNAEAERVPQIAVAVLRRMLLFALGALADGVQEESSAHKAARCWFGGFSGHTLRSIISTDSPKRFFRHTLTQILTHQPVLKVSDAVRMQREWSFARTHPLLTGLYRRLFVLLSPEELVGHLQDVLETHEVNWQHVLSCVSTVVVCLPGAQPLVTGWAARLLARAFESFDLDSMVTVFLVVRQAALEGPAVFPPYADWFQASFGGSRGPHCGSKKALVFLFKFLSDLVPFESPRYLQVHILHPPLVPSKYRSLLTDYISLAKTRLADLKVSMENMGLYEDLSSAGDVVEPHSQASQDVEKAIQVFEHTGRIPVAVMEASIFRRSYYVSHFLSALLTPRVLPSAPDSRAAFIESLRRADKIPPSLYSTYRRACSTAAREKPAGAALGTEVDPSCAEDSLALLTAALGELRAAMADPAQHDALSAQVAVVAERLGAALGLCEDGGSSEVSEIRLSVLAPRLGQWEQQVVDLLLTSFCQSLMVASSFAPPDRQGSWAARFVMATCARTLLPAVLSRLCQLLRHQGPGLQASQVLGLAALATHLGRSPSALPKVHVGPPAPAGSLSVPEFLGSLLTCESRGSALLCLRFCTAAISYALCKFSSQSCDAWHSCLSPGLIKKFQFVVLRLLSEARGPFSSEDPAHLPWQPSCLLPADWQRAALCLWRQGAFQDLVKEEAFRLTYRDWVRLELEVRPEVDSLSDTERRDFHQWAIREHYLPTPSAAGGCDGDLEMACTILVNGLMDFCQSSRSYDHSENPDLVLGGYTGNRDIFSRLQEMAADLEQGPATPRGRTASQGHVLFQVFRSRLRALEGGQDLASRLQRQQELLLCKRILLGLPASVLVGSPRGEPPATPDCTEFFQLVNSELRNSSCGGALTHDITAHFFRGLLHACSRSRDPSLAADLALTACQTECPLVLASALLWWPRLEPELHCQWRRFQIPLPRELQRLREAWQFASNFLSPDTEPPDTVLPAGGPAWVFAAALHFAIQRAGQASPRRGLERLRGPPEELLLVLLFLSSLGLLSSRLTPQAAGCPAALDVCAEVLGCLEKRKLSWLPLFQLTDTATGLGRILLLLAPDQHIRLLPVAFYSLLSCWDEDALIQDAAFLHVAVDMYLKLLRLFVAGETGALSTSARRSQELQDQGDPVGLVTRARLFLLRSAPQCPTQSFSHMPELLASHGGCDPELSAALLSRRQATPDAGPTQGPRLF</sequence>
<dbReference type="PANTHER" id="PTHR12047:SF2">
    <property type="entry name" value="FANCONI ANEMIA GROUP A PROTEIN"/>
    <property type="match status" value="1"/>
</dbReference>
<dbReference type="Pfam" id="PF15865">
    <property type="entry name" value="Fanconi_A_N"/>
    <property type="match status" value="1"/>
</dbReference>
<gene>
    <name evidence="7" type="primary">FANCA</name>
</gene>
<dbReference type="PRINTS" id="PR00826">
    <property type="entry name" value="FANCONIAGENE"/>
</dbReference>
<dbReference type="KEGG" id="pdic:114490118"/>
<dbReference type="InterPro" id="IPR003516">
    <property type="entry name" value="FANCA"/>
</dbReference>
<dbReference type="Proteomes" id="UP000504628">
    <property type="component" value="Chromosome 12"/>
</dbReference>
<dbReference type="InterPro" id="IPR031729">
    <property type="entry name" value="Fanconi_A_N"/>
</dbReference>
<dbReference type="InterPro" id="IPR055387">
    <property type="entry name" value="FANCA_arcN"/>
</dbReference>
<dbReference type="GO" id="GO:0045589">
    <property type="term" value="P:regulation of regulatory T cell differentiation"/>
    <property type="evidence" value="ECO:0007669"/>
    <property type="project" value="TreeGrafter"/>
</dbReference>
<feature type="domain" description="Fanconi anaemia group A protein helical" evidence="4">
    <location>
        <begin position="634"/>
        <end position="715"/>
    </location>
</feature>
<dbReference type="GO" id="GO:0043240">
    <property type="term" value="C:Fanconi anaemia nuclear complex"/>
    <property type="evidence" value="ECO:0007669"/>
    <property type="project" value="InterPro"/>
</dbReference>
<dbReference type="Pfam" id="PF24781">
    <property type="entry name" value="FANCA_helical"/>
    <property type="match status" value="1"/>
</dbReference>
<accession>A0A7E6CRH0</accession>
<reference evidence="7" key="1">
    <citation type="submission" date="2025-08" db="UniProtKB">
        <authorList>
            <consortium name="RefSeq"/>
        </authorList>
    </citation>
    <scope>IDENTIFICATION</scope>
    <source>
        <tissue evidence="7">Muscle</tissue>
    </source>
</reference>
<dbReference type="GO" id="GO:0036297">
    <property type="term" value="P:interstrand cross-link repair"/>
    <property type="evidence" value="ECO:0007669"/>
    <property type="project" value="InterPro"/>
</dbReference>
<feature type="domain" description="Fanconi anaemia group A protein C-terminal" evidence="2">
    <location>
        <begin position="1318"/>
        <end position="1522"/>
    </location>
</feature>
<dbReference type="InterPro" id="IPR055277">
    <property type="entry name" value="Fanconi_A_C"/>
</dbReference>
<organism evidence="6 7">
    <name type="scientific">Phyllostomus discolor</name>
    <name type="common">pale spear-nosed bat</name>
    <dbReference type="NCBI Taxonomy" id="89673"/>
    <lineage>
        <taxon>Eukaryota</taxon>
        <taxon>Metazoa</taxon>
        <taxon>Chordata</taxon>
        <taxon>Craniata</taxon>
        <taxon>Vertebrata</taxon>
        <taxon>Euteleostomi</taxon>
        <taxon>Mammalia</taxon>
        <taxon>Eutheria</taxon>
        <taxon>Laurasiatheria</taxon>
        <taxon>Chiroptera</taxon>
        <taxon>Yangochiroptera</taxon>
        <taxon>Phyllostomidae</taxon>
        <taxon>Phyllostominae</taxon>
        <taxon>Phyllostomus</taxon>
    </lineage>
</organism>
<evidence type="ECO:0000313" key="6">
    <source>
        <dbReference type="Proteomes" id="UP000504628"/>
    </source>
</evidence>
<name>A0A7E6CRH0_9CHIR</name>
<dbReference type="PANTHER" id="PTHR12047">
    <property type="entry name" value="FANCONI ANEMIA GROUP A PROTEIN"/>
    <property type="match status" value="1"/>
</dbReference>
<dbReference type="InParanoid" id="A0A7E6CRH0"/>
<dbReference type="InterPro" id="IPR055386">
    <property type="entry name" value="FANCA_helical"/>
</dbReference>
<evidence type="ECO:0000259" key="5">
    <source>
        <dbReference type="Pfam" id="PF24783"/>
    </source>
</evidence>